<name>A0A7V5PR37_CALAY</name>
<dbReference type="AlphaFoldDB" id="A0A7V5PR37"/>
<reference evidence="1" key="1">
    <citation type="journal article" date="2020" name="mSystems">
        <title>Genome- and Community-Level Interaction Insights into Carbon Utilization and Element Cycling Functions of Hydrothermarchaeota in Hydrothermal Sediment.</title>
        <authorList>
            <person name="Zhou Z."/>
            <person name="Liu Y."/>
            <person name="Xu W."/>
            <person name="Pan J."/>
            <person name="Luo Z.H."/>
            <person name="Li M."/>
        </authorList>
    </citation>
    <scope>NUCLEOTIDE SEQUENCE [LARGE SCALE GENOMIC DNA]</scope>
    <source>
        <strain evidence="1">HyVt-527</strain>
    </source>
</reference>
<proteinExistence type="predicted"/>
<dbReference type="Pfam" id="PF21842">
    <property type="entry name" value="DUF6901"/>
    <property type="match status" value="1"/>
</dbReference>
<evidence type="ECO:0000313" key="1">
    <source>
        <dbReference type="EMBL" id="HHJ53704.1"/>
    </source>
</evidence>
<comment type="caution">
    <text evidence="1">The sequence shown here is derived from an EMBL/GenBank/DDBJ whole genome shotgun (WGS) entry which is preliminary data.</text>
</comment>
<accession>A0A7V5PR37</accession>
<feature type="non-terminal residue" evidence="1">
    <location>
        <position position="162"/>
    </location>
</feature>
<protein>
    <submittedName>
        <fullName evidence="1">Uncharacterized protein</fullName>
    </submittedName>
</protein>
<sequence>MRKEQHPFCPIAQNIVQVLDSFENDYSYEEITVTVETPIRSYVAKTSLQRGLSAMMGIYMVSSGCPIMARLKPMVRYHLPFATIEETVYRSASTYLLGQYFKMKKGLQPDWELKELIRIYQNVQQVNAAMADRLRSSQAKDANINALIVLDVFAKELPQNIE</sequence>
<dbReference type="Proteomes" id="UP000886124">
    <property type="component" value="Unassembled WGS sequence"/>
</dbReference>
<organism evidence="1">
    <name type="scientific">Caldithrix abyssi</name>
    <dbReference type="NCBI Taxonomy" id="187145"/>
    <lineage>
        <taxon>Bacteria</taxon>
        <taxon>Pseudomonadati</taxon>
        <taxon>Calditrichota</taxon>
        <taxon>Calditrichia</taxon>
        <taxon>Calditrichales</taxon>
        <taxon>Calditrichaceae</taxon>
        <taxon>Caldithrix</taxon>
    </lineage>
</organism>
<dbReference type="InterPro" id="IPR054196">
    <property type="entry name" value="DUF6901"/>
</dbReference>
<gene>
    <name evidence="1" type="ORF">ENJ89_10950</name>
</gene>
<dbReference type="EMBL" id="DROD01000692">
    <property type="protein sequence ID" value="HHJ53704.1"/>
    <property type="molecule type" value="Genomic_DNA"/>
</dbReference>